<dbReference type="AlphaFoldDB" id="A0A934HQD5"/>
<dbReference type="InterPro" id="IPR023168">
    <property type="entry name" value="GatB_Yqey_C_2"/>
</dbReference>
<dbReference type="InterPro" id="IPR003789">
    <property type="entry name" value="Asn/Gln_tRNA_amidoTrase-B-like"/>
</dbReference>
<keyword evidence="1" id="KW-0175">Coiled coil</keyword>
<dbReference type="InterPro" id="IPR042184">
    <property type="entry name" value="YqeY/Aim41_N"/>
</dbReference>
<organism evidence="2 3">
    <name type="scientific">Clostridium aciditolerans</name>
    <dbReference type="NCBI Taxonomy" id="339861"/>
    <lineage>
        <taxon>Bacteria</taxon>
        <taxon>Bacillati</taxon>
        <taxon>Bacillota</taxon>
        <taxon>Clostridia</taxon>
        <taxon>Eubacteriales</taxon>
        <taxon>Clostridiaceae</taxon>
        <taxon>Clostridium</taxon>
    </lineage>
</organism>
<feature type="coiled-coil region" evidence="1">
    <location>
        <begin position="49"/>
        <end position="79"/>
    </location>
</feature>
<dbReference type="PANTHER" id="PTHR28055">
    <property type="entry name" value="ALTERED INHERITANCE OF MITOCHONDRIA PROTEIN 41, MITOCHONDRIAL"/>
    <property type="match status" value="1"/>
</dbReference>
<keyword evidence="3" id="KW-1185">Reference proteome</keyword>
<dbReference type="Gene3D" id="1.10.10.410">
    <property type="match status" value="1"/>
</dbReference>
<dbReference type="Pfam" id="PF09424">
    <property type="entry name" value="YqeY"/>
    <property type="match status" value="1"/>
</dbReference>
<proteinExistence type="predicted"/>
<name>A0A934HQD5_9CLOT</name>
<gene>
    <name evidence="2" type="ORF">I6U51_07425</name>
</gene>
<dbReference type="Gene3D" id="1.10.1510.10">
    <property type="entry name" value="Uncharacterised protein YqeY/AIM41 PF09424, N-terminal domain"/>
    <property type="match status" value="1"/>
</dbReference>
<dbReference type="RefSeq" id="WP_211142044.1">
    <property type="nucleotide sequence ID" value="NZ_JAEEGB010000007.1"/>
</dbReference>
<dbReference type="InterPro" id="IPR019004">
    <property type="entry name" value="YqeY/Aim41"/>
</dbReference>
<sequence length="145" mass="16325">MLKELLKKDEIAAMKAKEKAKVSVLRLVSADIKSFEVNERQDISDEGVIKIIEKNIKQIKEALEYAKQLNNEEKIAEGNYALEVLAPYLPKQLSEEDVEGMIKEIITNGSYTAADMGKIMKEIMPKVAGKFDRSKINPMVKKLLG</sequence>
<comment type="caution">
    <text evidence="2">The sequence shown here is derived from an EMBL/GenBank/DDBJ whole genome shotgun (WGS) entry which is preliminary data.</text>
</comment>
<dbReference type="PANTHER" id="PTHR28055:SF1">
    <property type="entry name" value="ALTERED INHERITANCE OF MITOCHONDRIA PROTEIN 41, MITOCHONDRIAL"/>
    <property type="match status" value="1"/>
</dbReference>
<dbReference type="EMBL" id="JAEEGB010000007">
    <property type="protein sequence ID" value="MBI6872541.1"/>
    <property type="molecule type" value="Genomic_DNA"/>
</dbReference>
<dbReference type="Proteomes" id="UP000622687">
    <property type="component" value="Unassembled WGS sequence"/>
</dbReference>
<dbReference type="GO" id="GO:0016884">
    <property type="term" value="F:carbon-nitrogen ligase activity, with glutamine as amido-N-donor"/>
    <property type="evidence" value="ECO:0007669"/>
    <property type="project" value="InterPro"/>
</dbReference>
<reference evidence="2" key="1">
    <citation type="submission" date="2020-12" db="EMBL/GenBank/DDBJ databases">
        <title>Clostridium thailandense sp. nov., a novel acetogenic bacterium isolated from peat land soil in Thailand.</title>
        <authorList>
            <person name="Chaikitkaew S."/>
            <person name="Birkeland N.K."/>
        </authorList>
    </citation>
    <scope>NUCLEOTIDE SEQUENCE</scope>
    <source>
        <strain evidence="2">DSM 17425</strain>
    </source>
</reference>
<accession>A0A934HQD5</accession>
<evidence type="ECO:0000256" key="1">
    <source>
        <dbReference type="SAM" id="Coils"/>
    </source>
</evidence>
<protein>
    <submittedName>
        <fullName evidence="2">GatB/YqeY domain-containing protein</fullName>
    </submittedName>
</protein>
<evidence type="ECO:0000313" key="3">
    <source>
        <dbReference type="Proteomes" id="UP000622687"/>
    </source>
</evidence>
<evidence type="ECO:0000313" key="2">
    <source>
        <dbReference type="EMBL" id="MBI6872541.1"/>
    </source>
</evidence>
<dbReference type="SUPFAM" id="SSF89095">
    <property type="entry name" value="GatB/YqeY motif"/>
    <property type="match status" value="1"/>
</dbReference>